<proteinExistence type="predicted"/>
<dbReference type="PANTHER" id="PTHR35969">
    <property type="entry name" value="PROTEIN FAM243A-RELATED"/>
    <property type="match status" value="1"/>
</dbReference>
<dbReference type="EMBL" id="JANPWB010000012">
    <property type="protein sequence ID" value="KAJ1113146.1"/>
    <property type="molecule type" value="Genomic_DNA"/>
</dbReference>
<name>A0AAV7NAZ2_PLEWA</name>
<comment type="caution">
    <text evidence="1">The sequence shown here is derived from an EMBL/GenBank/DDBJ whole genome shotgun (WGS) entry which is preliminary data.</text>
</comment>
<reference evidence="1" key="1">
    <citation type="journal article" date="2022" name="bioRxiv">
        <title>Sequencing and chromosome-scale assembly of the giantPleurodeles waltlgenome.</title>
        <authorList>
            <person name="Brown T."/>
            <person name="Elewa A."/>
            <person name="Iarovenko S."/>
            <person name="Subramanian E."/>
            <person name="Araus A.J."/>
            <person name="Petzold A."/>
            <person name="Susuki M."/>
            <person name="Suzuki K.-i.T."/>
            <person name="Hayashi T."/>
            <person name="Toyoda A."/>
            <person name="Oliveira C."/>
            <person name="Osipova E."/>
            <person name="Leigh N.D."/>
            <person name="Simon A."/>
            <person name="Yun M.H."/>
        </authorList>
    </citation>
    <scope>NUCLEOTIDE SEQUENCE</scope>
    <source>
        <strain evidence="1">20211129_DDA</strain>
        <tissue evidence="1">Liver</tissue>
    </source>
</reference>
<protein>
    <recommendedName>
        <fullName evidence="3">Protein FAM243A</fullName>
    </recommendedName>
</protein>
<sequence length="252" mass="29369">MFKVVNPLWKNIFYKMYNDTSVKTQCLQYLKTLRRLQFDGHQTIFFGESNIPESLITGETLPLRENLRYPTWSIVHAGGSQGWVPWRYRLFLTDELPMSPREDIFHELCASLTESYGKCAIVVKEMKQPLGTKDQPDNVSKGNELSKAIILHLSNIKCTPQVAKEYGHELLSMPLAYSYLSPLDSAWSTLKWFIVNNRRQFSLMSTQMIGSYQYILLRDLIGSGVDKMTPARWRALTNKVRRWENHYLNKYS</sequence>
<evidence type="ECO:0008006" key="3">
    <source>
        <dbReference type="Google" id="ProtNLM"/>
    </source>
</evidence>
<evidence type="ECO:0000313" key="1">
    <source>
        <dbReference type="EMBL" id="KAJ1113146.1"/>
    </source>
</evidence>
<dbReference type="AlphaFoldDB" id="A0AAV7NAZ2"/>
<dbReference type="Proteomes" id="UP001066276">
    <property type="component" value="Chromosome 8"/>
</dbReference>
<dbReference type="InterPro" id="IPR037728">
    <property type="entry name" value="C21orf140-like"/>
</dbReference>
<gene>
    <name evidence="1" type="ORF">NDU88_001401</name>
</gene>
<keyword evidence="2" id="KW-1185">Reference proteome</keyword>
<evidence type="ECO:0000313" key="2">
    <source>
        <dbReference type="Proteomes" id="UP001066276"/>
    </source>
</evidence>
<accession>A0AAV7NAZ2</accession>
<dbReference type="PANTHER" id="PTHR35969:SF1">
    <property type="entry name" value="FAMILY WITH SEQUENCE SIMILARITY 243 MEMBER A"/>
    <property type="match status" value="1"/>
</dbReference>
<organism evidence="1 2">
    <name type="scientific">Pleurodeles waltl</name>
    <name type="common">Iberian ribbed newt</name>
    <dbReference type="NCBI Taxonomy" id="8319"/>
    <lineage>
        <taxon>Eukaryota</taxon>
        <taxon>Metazoa</taxon>
        <taxon>Chordata</taxon>
        <taxon>Craniata</taxon>
        <taxon>Vertebrata</taxon>
        <taxon>Euteleostomi</taxon>
        <taxon>Amphibia</taxon>
        <taxon>Batrachia</taxon>
        <taxon>Caudata</taxon>
        <taxon>Salamandroidea</taxon>
        <taxon>Salamandridae</taxon>
        <taxon>Pleurodelinae</taxon>
        <taxon>Pleurodeles</taxon>
    </lineage>
</organism>